<dbReference type="SUPFAM" id="SSF51735">
    <property type="entry name" value="NAD(P)-binding Rossmann-fold domains"/>
    <property type="match status" value="1"/>
</dbReference>
<dbReference type="EMBL" id="UINC01226343">
    <property type="protein sequence ID" value="SVE56791.1"/>
    <property type="molecule type" value="Genomic_DNA"/>
</dbReference>
<dbReference type="AlphaFoldDB" id="A0A383EJ77"/>
<accession>A0A383EJ77</accession>
<organism evidence="1">
    <name type="scientific">marine metagenome</name>
    <dbReference type="NCBI Taxonomy" id="408172"/>
    <lineage>
        <taxon>unclassified sequences</taxon>
        <taxon>metagenomes</taxon>
        <taxon>ecological metagenomes</taxon>
    </lineage>
</organism>
<sequence length="79" mass="9340">MKALKLQKDTAKVHEIFLGFQRRKGLTLGKKNIALVGYGYWGQKIYRYLKKSEDFQVRHVFFRSLKDLSQDAIEQKYGN</sequence>
<evidence type="ECO:0000313" key="1">
    <source>
        <dbReference type="EMBL" id="SVE56791.1"/>
    </source>
</evidence>
<protein>
    <recommendedName>
        <fullName evidence="2">Gfo/Idh/MocA-like oxidoreductase N-terminal domain-containing protein</fullName>
    </recommendedName>
</protein>
<evidence type="ECO:0008006" key="2">
    <source>
        <dbReference type="Google" id="ProtNLM"/>
    </source>
</evidence>
<feature type="non-terminal residue" evidence="1">
    <location>
        <position position="79"/>
    </location>
</feature>
<name>A0A383EJ77_9ZZZZ</name>
<dbReference type="InterPro" id="IPR036291">
    <property type="entry name" value="NAD(P)-bd_dom_sf"/>
</dbReference>
<reference evidence="1" key="1">
    <citation type="submission" date="2018-05" db="EMBL/GenBank/DDBJ databases">
        <authorList>
            <person name="Lanie J.A."/>
            <person name="Ng W.-L."/>
            <person name="Kazmierczak K.M."/>
            <person name="Andrzejewski T.M."/>
            <person name="Davidsen T.M."/>
            <person name="Wayne K.J."/>
            <person name="Tettelin H."/>
            <person name="Glass J.I."/>
            <person name="Rusch D."/>
            <person name="Podicherti R."/>
            <person name="Tsui H.-C.T."/>
            <person name="Winkler M.E."/>
        </authorList>
    </citation>
    <scope>NUCLEOTIDE SEQUENCE</scope>
</reference>
<proteinExistence type="predicted"/>
<gene>
    <name evidence="1" type="ORF">METZ01_LOCUS509645</name>
</gene>